<protein>
    <submittedName>
        <fullName evidence="2">Uncharacterized protein</fullName>
    </submittedName>
</protein>
<reference evidence="2" key="1">
    <citation type="journal article" date="2023" name="G3 (Bethesda)">
        <title>A reference genome for the long-term kleptoplast-retaining sea slug Elysia crispata morphotype clarki.</title>
        <authorList>
            <person name="Eastman K.E."/>
            <person name="Pendleton A.L."/>
            <person name="Shaikh M.A."/>
            <person name="Suttiyut T."/>
            <person name="Ogas R."/>
            <person name="Tomko P."/>
            <person name="Gavelis G."/>
            <person name="Widhalm J.R."/>
            <person name="Wisecaver J.H."/>
        </authorList>
    </citation>
    <scope>NUCLEOTIDE SEQUENCE</scope>
    <source>
        <strain evidence="2">ECLA1</strain>
    </source>
</reference>
<evidence type="ECO:0000256" key="1">
    <source>
        <dbReference type="SAM" id="MobiDB-lite"/>
    </source>
</evidence>
<dbReference type="AlphaFoldDB" id="A0AAE1DH65"/>
<feature type="region of interest" description="Disordered" evidence="1">
    <location>
        <begin position="1"/>
        <end position="20"/>
    </location>
</feature>
<name>A0AAE1DH65_9GAST</name>
<evidence type="ECO:0000313" key="2">
    <source>
        <dbReference type="EMBL" id="KAK3770417.1"/>
    </source>
</evidence>
<dbReference type="EMBL" id="JAWDGP010003844">
    <property type="protein sequence ID" value="KAK3770417.1"/>
    <property type="molecule type" value="Genomic_DNA"/>
</dbReference>
<gene>
    <name evidence="2" type="ORF">RRG08_012160</name>
</gene>
<comment type="caution">
    <text evidence="2">The sequence shown here is derived from an EMBL/GenBank/DDBJ whole genome shotgun (WGS) entry which is preliminary data.</text>
</comment>
<sequence>METTDVVDHTDAADKNDLNPEGPCHTLTNLLDIITQLLEAHTSSSDIRGNVTLQLHKTDTSITFRDHTNSFACTSSSTDTNVSHQPQLIPFAESTLDNSTSPMI</sequence>
<feature type="compositionally biased region" description="Basic and acidic residues" evidence="1">
    <location>
        <begin position="1"/>
        <end position="18"/>
    </location>
</feature>
<dbReference type="Proteomes" id="UP001283361">
    <property type="component" value="Unassembled WGS sequence"/>
</dbReference>
<keyword evidence="3" id="KW-1185">Reference proteome</keyword>
<accession>A0AAE1DH65</accession>
<proteinExistence type="predicted"/>
<organism evidence="2 3">
    <name type="scientific">Elysia crispata</name>
    <name type="common">lettuce slug</name>
    <dbReference type="NCBI Taxonomy" id="231223"/>
    <lineage>
        <taxon>Eukaryota</taxon>
        <taxon>Metazoa</taxon>
        <taxon>Spiralia</taxon>
        <taxon>Lophotrochozoa</taxon>
        <taxon>Mollusca</taxon>
        <taxon>Gastropoda</taxon>
        <taxon>Heterobranchia</taxon>
        <taxon>Euthyneura</taxon>
        <taxon>Panpulmonata</taxon>
        <taxon>Sacoglossa</taxon>
        <taxon>Placobranchoidea</taxon>
        <taxon>Plakobranchidae</taxon>
        <taxon>Elysia</taxon>
    </lineage>
</organism>
<evidence type="ECO:0000313" key="3">
    <source>
        <dbReference type="Proteomes" id="UP001283361"/>
    </source>
</evidence>